<accession>A0A3D9CHG1</accession>
<dbReference type="PANTHER" id="PTHR43792">
    <property type="entry name" value="GNAT FAMILY, PUTATIVE (AFU_ORTHOLOGUE AFUA_3G00765)-RELATED-RELATED"/>
    <property type="match status" value="1"/>
</dbReference>
<dbReference type="InterPro" id="IPR000182">
    <property type="entry name" value="GNAT_dom"/>
</dbReference>
<dbReference type="AlphaFoldDB" id="A0A3D9CHG1"/>
<dbReference type="EMBL" id="QNUE01000018">
    <property type="protein sequence ID" value="REC65146.1"/>
    <property type="molecule type" value="Genomic_DNA"/>
</dbReference>
<keyword evidence="3" id="KW-1185">Reference proteome</keyword>
<feature type="domain" description="N-acetyltransferase" evidence="1">
    <location>
        <begin position="8"/>
        <end position="168"/>
    </location>
</feature>
<evidence type="ECO:0000313" key="2">
    <source>
        <dbReference type="EMBL" id="REC65146.1"/>
    </source>
</evidence>
<sequence>MKLETATLILTEINESHVEDILRIRSNEVINRFVNRSSPKSNYEALEFILGIKRKTEDKEIVFWGISYKGHRNLIGTICLWNFSGDKKIAEAGYELLPDYHKKGIMTEALAAVLDFGFNTLNLQEILAFTNQMNRSSHALLLKHKFAVDDNIRDEKNSGNVIFSLKKSQYQISNL</sequence>
<gene>
    <name evidence="2" type="ORF">DRF59_17645</name>
</gene>
<evidence type="ECO:0000313" key="3">
    <source>
        <dbReference type="Proteomes" id="UP000256769"/>
    </source>
</evidence>
<dbReference type="PROSITE" id="PS51186">
    <property type="entry name" value="GNAT"/>
    <property type="match status" value="1"/>
</dbReference>
<organism evidence="2 3">
    <name type="scientific">Chryseobacterium flavum</name>
    <dbReference type="NCBI Taxonomy" id="415851"/>
    <lineage>
        <taxon>Bacteria</taxon>
        <taxon>Pseudomonadati</taxon>
        <taxon>Bacteroidota</taxon>
        <taxon>Flavobacteriia</taxon>
        <taxon>Flavobacteriales</taxon>
        <taxon>Weeksellaceae</taxon>
        <taxon>Chryseobacterium group</taxon>
        <taxon>Chryseobacterium</taxon>
    </lineage>
</organism>
<dbReference type="InterPro" id="IPR016181">
    <property type="entry name" value="Acyl_CoA_acyltransferase"/>
</dbReference>
<dbReference type="OrthoDB" id="9811523at2"/>
<dbReference type="Gene3D" id="3.40.630.30">
    <property type="match status" value="1"/>
</dbReference>
<protein>
    <submittedName>
        <fullName evidence="2">N-acetyltransferase</fullName>
    </submittedName>
</protein>
<comment type="caution">
    <text evidence="2">The sequence shown here is derived from an EMBL/GenBank/DDBJ whole genome shotgun (WGS) entry which is preliminary data.</text>
</comment>
<reference evidence="2 3" key="1">
    <citation type="journal article" date="2007" name="Int. J. Syst. Evol. Microbiol.">
        <title>Chryseobacterium flavum sp. nov., isolated from polluted soil.</title>
        <authorList>
            <person name="Zhou Y."/>
            <person name="Dong J."/>
            <person name="Wang X."/>
            <person name="Huang X."/>
            <person name="Zhang K.Y."/>
            <person name="Zhang Y.Q."/>
            <person name="Guo Y.F."/>
            <person name="Lai R."/>
            <person name="Li W.J."/>
        </authorList>
    </citation>
    <scope>NUCLEOTIDE SEQUENCE [LARGE SCALE GENOMIC DNA]</scope>
    <source>
        <strain evidence="2 3">KCTC 12877</strain>
    </source>
</reference>
<dbReference type="Pfam" id="PF13302">
    <property type="entry name" value="Acetyltransf_3"/>
    <property type="match status" value="1"/>
</dbReference>
<proteinExistence type="predicted"/>
<dbReference type="GO" id="GO:0016747">
    <property type="term" value="F:acyltransferase activity, transferring groups other than amino-acyl groups"/>
    <property type="evidence" value="ECO:0007669"/>
    <property type="project" value="InterPro"/>
</dbReference>
<keyword evidence="2" id="KW-0808">Transferase</keyword>
<dbReference type="InterPro" id="IPR051531">
    <property type="entry name" value="N-acetyltransferase"/>
</dbReference>
<dbReference type="Proteomes" id="UP000256769">
    <property type="component" value="Unassembled WGS sequence"/>
</dbReference>
<dbReference type="SUPFAM" id="SSF55729">
    <property type="entry name" value="Acyl-CoA N-acyltransferases (Nat)"/>
    <property type="match status" value="1"/>
</dbReference>
<dbReference type="RefSeq" id="WP_115963302.1">
    <property type="nucleotide sequence ID" value="NZ_CBCRVL010000010.1"/>
</dbReference>
<evidence type="ECO:0000259" key="1">
    <source>
        <dbReference type="PROSITE" id="PS51186"/>
    </source>
</evidence>
<name>A0A3D9CHG1_9FLAO</name>